<dbReference type="InterPro" id="IPR038261">
    <property type="entry name" value="GPP34-like_sf"/>
</dbReference>
<evidence type="ECO:0000256" key="2">
    <source>
        <dbReference type="ARBA" id="ARBA00023034"/>
    </source>
</evidence>
<gene>
    <name evidence="5" type="ORF">ACFFR3_40600</name>
</gene>
<evidence type="ECO:0000313" key="5">
    <source>
        <dbReference type="EMBL" id="MFB9475829.1"/>
    </source>
</evidence>
<dbReference type="EMBL" id="JBHMCF010000046">
    <property type="protein sequence ID" value="MFB9475829.1"/>
    <property type="molecule type" value="Genomic_DNA"/>
</dbReference>
<protein>
    <submittedName>
        <fullName evidence="5">GPP34 family phosphoprotein</fullName>
    </submittedName>
</protein>
<accession>A0ABV5NZT1</accession>
<dbReference type="Pfam" id="PF05719">
    <property type="entry name" value="GPP34"/>
    <property type="match status" value="1"/>
</dbReference>
<dbReference type="Proteomes" id="UP001589568">
    <property type="component" value="Unassembled WGS sequence"/>
</dbReference>
<keyword evidence="6" id="KW-1185">Reference proteome</keyword>
<proteinExistence type="predicted"/>
<evidence type="ECO:0000256" key="3">
    <source>
        <dbReference type="ARBA" id="ARBA00023121"/>
    </source>
</evidence>
<evidence type="ECO:0000256" key="1">
    <source>
        <dbReference type="ARBA" id="ARBA00004255"/>
    </source>
</evidence>
<dbReference type="RefSeq" id="WP_345403859.1">
    <property type="nucleotide sequence ID" value="NZ_BAAAXS010000001.1"/>
</dbReference>
<dbReference type="Gene3D" id="1.10.3630.10">
    <property type="entry name" value="yeast vps74-n-term truncation variant domain like"/>
    <property type="match status" value="1"/>
</dbReference>
<dbReference type="InterPro" id="IPR008628">
    <property type="entry name" value="GPP34-like"/>
</dbReference>
<keyword evidence="4" id="KW-0472">Membrane</keyword>
<organism evidence="5 6">
    <name type="scientific">Nonomuraea salmonea</name>
    <dbReference type="NCBI Taxonomy" id="46181"/>
    <lineage>
        <taxon>Bacteria</taxon>
        <taxon>Bacillati</taxon>
        <taxon>Actinomycetota</taxon>
        <taxon>Actinomycetes</taxon>
        <taxon>Streptosporangiales</taxon>
        <taxon>Streptosporangiaceae</taxon>
        <taxon>Nonomuraea</taxon>
    </lineage>
</organism>
<comment type="subcellular location">
    <subcellularLocation>
        <location evidence="1">Golgi apparatus membrane</location>
        <topology evidence="1">Peripheral membrane protein</topology>
        <orientation evidence="1">Cytoplasmic side</orientation>
    </subcellularLocation>
</comment>
<evidence type="ECO:0000256" key="4">
    <source>
        <dbReference type="ARBA" id="ARBA00023136"/>
    </source>
</evidence>
<name>A0ABV5NZT1_9ACTN</name>
<keyword evidence="2" id="KW-0333">Golgi apparatus</keyword>
<reference evidence="5 6" key="1">
    <citation type="submission" date="2024-09" db="EMBL/GenBank/DDBJ databases">
        <authorList>
            <person name="Sun Q."/>
            <person name="Mori K."/>
        </authorList>
    </citation>
    <scope>NUCLEOTIDE SEQUENCE [LARGE SCALE GENOMIC DNA]</scope>
    <source>
        <strain evidence="5 6">JCM 3324</strain>
    </source>
</reference>
<comment type="caution">
    <text evidence="5">The sequence shown here is derived from an EMBL/GenBank/DDBJ whole genome shotgun (WGS) entry which is preliminary data.</text>
</comment>
<keyword evidence="3" id="KW-0446">Lipid-binding</keyword>
<sequence>MTIAEELLLLAYDNEGRPAVTTTWLDPAIAAAVLAELVVRGRMELSGRKLSVRDPARLGEDELDAALALMGTRSRRPVSCIQLLERHGLRRRLLARLVTGGVLAETRGKALGLFPVRRWPEARPGGRAEVGARVTAVLTGAEPDARTGTLVAILHADRYTRTFFPGYDDRRFKEVCEGGWAAEPVRRAVSVIADAALYAMAGE</sequence>
<evidence type="ECO:0000313" key="6">
    <source>
        <dbReference type="Proteomes" id="UP001589568"/>
    </source>
</evidence>